<dbReference type="Pfam" id="PF00300">
    <property type="entry name" value="His_Phos_1"/>
    <property type="match status" value="1"/>
</dbReference>
<organism evidence="1 2">
    <name type="scientific">Streptomyces finlayi</name>
    <dbReference type="NCBI Taxonomy" id="67296"/>
    <lineage>
        <taxon>Bacteria</taxon>
        <taxon>Bacillati</taxon>
        <taxon>Actinomycetota</taxon>
        <taxon>Actinomycetes</taxon>
        <taxon>Kitasatosporales</taxon>
        <taxon>Streptomycetaceae</taxon>
        <taxon>Streptomyces</taxon>
    </lineage>
</organism>
<evidence type="ECO:0000313" key="1">
    <source>
        <dbReference type="EMBL" id="QNE79020.1"/>
    </source>
</evidence>
<evidence type="ECO:0000313" key="2">
    <source>
        <dbReference type="Proteomes" id="UP000515307"/>
    </source>
</evidence>
<dbReference type="KEGG" id="sfiy:F0344_01945"/>
<name>A0A7G7BUK5_9ACTN</name>
<proteinExistence type="predicted"/>
<accession>A0A7G7BUK5</accession>
<dbReference type="Proteomes" id="UP000515307">
    <property type="component" value="Chromosome"/>
</dbReference>
<gene>
    <name evidence="1" type="ORF">F0344_01945</name>
</gene>
<dbReference type="EMBL" id="CP045702">
    <property type="protein sequence ID" value="QNE79020.1"/>
    <property type="molecule type" value="Genomic_DNA"/>
</dbReference>
<dbReference type="InterPro" id="IPR013078">
    <property type="entry name" value="His_Pase_superF_clade-1"/>
</dbReference>
<protein>
    <submittedName>
        <fullName evidence="1">Histidine phosphatase family protein</fullName>
    </submittedName>
</protein>
<dbReference type="SUPFAM" id="SSF53254">
    <property type="entry name" value="Phosphoglycerate mutase-like"/>
    <property type="match status" value="1"/>
</dbReference>
<keyword evidence="2" id="KW-1185">Reference proteome</keyword>
<reference evidence="2" key="1">
    <citation type="submission" date="2019-10" db="EMBL/GenBank/DDBJ databases">
        <title>Antimicrobial potential of Antarctic Bacteria.</title>
        <authorList>
            <person name="Benaud N."/>
            <person name="Edwards R.J."/>
            <person name="Ferrari B.C."/>
        </authorList>
    </citation>
    <scope>NUCLEOTIDE SEQUENCE [LARGE SCALE GENOMIC DNA]</scope>
    <source>
        <strain evidence="2">NBSH44</strain>
    </source>
</reference>
<dbReference type="AlphaFoldDB" id="A0A7G7BUK5"/>
<sequence>MLIAPAMNAALREARFEGDAPLDEAGVRRARAAADRVPEADLWVSGTSERCLRTADALDVHPTPEPALADWDMGRWRGKRLSDVSDGEAEAVAAWLTDPTAAPHGGESLLDLSARVGSWLDGLEEGSGRVLAIVEPAVVRAAVVHGLGLAAAGFWRLDVAPLALTELSGREGRWNLKCGQVL</sequence>
<dbReference type="InterPro" id="IPR029033">
    <property type="entry name" value="His_PPase_superfam"/>
</dbReference>
<dbReference type="Gene3D" id="3.40.50.1240">
    <property type="entry name" value="Phosphoglycerate mutase-like"/>
    <property type="match status" value="1"/>
</dbReference>